<accession>A0A4D6KYR7</accession>
<dbReference type="AlphaFoldDB" id="A0A4D6KYR7"/>
<reference evidence="1 2" key="1">
    <citation type="submission" date="2019-04" db="EMBL/GenBank/DDBJ databases">
        <title>An improved genome assembly and genetic linkage map for asparagus bean, Vigna unguiculata ssp. sesquipedialis.</title>
        <authorList>
            <person name="Xia Q."/>
            <person name="Zhang R."/>
            <person name="Dong Y."/>
        </authorList>
    </citation>
    <scope>NUCLEOTIDE SEQUENCE [LARGE SCALE GENOMIC DNA]</scope>
    <source>
        <tissue evidence="1">Leaf</tissue>
    </source>
</reference>
<evidence type="ECO:0000313" key="1">
    <source>
        <dbReference type="EMBL" id="QCD81973.1"/>
    </source>
</evidence>
<keyword evidence="2" id="KW-1185">Reference proteome</keyword>
<dbReference type="Proteomes" id="UP000501690">
    <property type="component" value="Linkage Group LG2"/>
</dbReference>
<gene>
    <name evidence="1" type="ORF">DEO72_LG2g2305</name>
</gene>
<sequence>MEGVWVRVKEGAATYGYVMAGDGTCNDCRLGEEKMLCVSGISIWQRQHGLGWSLGREREEEKREIRVAATLADNTFDDEDFDYKRLWSSGRSTNEEEVLAMLDCVQL</sequence>
<protein>
    <submittedName>
        <fullName evidence="1">Uncharacterized protein</fullName>
    </submittedName>
</protein>
<proteinExistence type="predicted"/>
<name>A0A4D6KYR7_VIGUN</name>
<evidence type="ECO:0000313" key="2">
    <source>
        <dbReference type="Proteomes" id="UP000501690"/>
    </source>
</evidence>
<organism evidence="1 2">
    <name type="scientific">Vigna unguiculata</name>
    <name type="common">Cowpea</name>
    <dbReference type="NCBI Taxonomy" id="3917"/>
    <lineage>
        <taxon>Eukaryota</taxon>
        <taxon>Viridiplantae</taxon>
        <taxon>Streptophyta</taxon>
        <taxon>Embryophyta</taxon>
        <taxon>Tracheophyta</taxon>
        <taxon>Spermatophyta</taxon>
        <taxon>Magnoliopsida</taxon>
        <taxon>eudicotyledons</taxon>
        <taxon>Gunneridae</taxon>
        <taxon>Pentapetalae</taxon>
        <taxon>rosids</taxon>
        <taxon>fabids</taxon>
        <taxon>Fabales</taxon>
        <taxon>Fabaceae</taxon>
        <taxon>Papilionoideae</taxon>
        <taxon>50 kb inversion clade</taxon>
        <taxon>NPAAA clade</taxon>
        <taxon>indigoferoid/millettioid clade</taxon>
        <taxon>Phaseoleae</taxon>
        <taxon>Vigna</taxon>
    </lineage>
</organism>
<dbReference type="EMBL" id="CP039346">
    <property type="protein sequence ID" value="QCD81973.1"/>
    <property type="molecule type" value="Genomic_DNA"/>
</dbReference>